<dbReference type="PIRSF" id="PIRSF028477">
    <property type="entry name" value="UCP028477"/>
    <property type="match status" value="1"/>
</dbReference>
<evidence type="ECO:0000313" key="2">
    <source>
        <dbReference type="EMBL" id="MDN3919447.1"/>
    </source>
</evidence>
<evidence type="ECO:0000256" key="1">
    <source>
        <dbReference type="SAM" id="SignalP"/>
    </source>
</evidence>
<protein>
    <submittedName>
        <fullName evidence="2">DUF2145 domain-containing protein</fullName>
    </submittedName>
</protein>
<dbReference type="Pfam" id="PF09916">
    <property type="entry name" value="DUF2145"/>
    <property type="match status" value="1"/>
</dbReference>
<gene>
    <name evidence="2" type="ORF">QWJ38_04045</name>
</gene>
<dbReference type="EMBL" id="JAUHHC010000001">
    <property type="protein sequence ID" value="MDN3919447.1"/>
    <property type="molecule type" value="Genomic_DNA"/>
</dbReference>
<sequence>MRRLLPALPLLLGAGLAAAQAASLRFCDKPAALTAAEQDRMLRFGAVVKQELERSGADSALIARSGLDLERLGQRYSHAGLSLRASGNTPWSVRQLYYACDEGRPRLFDQGMAGFVMGTSEPALGYVSLVLLPAEAAAALERTALDDRRALALLGGDYSANAHAWGLRYQNCNQWLVELLASAWGAAADRAAAQQWLREQRYRPSEIELGPVLMLASLFVPWVHMADHPQDDIAAGRYRLSLPVAIEGFVRERLPGARRIELCHTDSRIVVRHGWQPLADGCVAGDGDEVIALQQ</sequence>
<reference evidence="2 3" key="1">
    <citation type="submission" date="2023-06" db="EMBL/GenBank/DDBJ databases">
        <title>Pelomonas sp. PFR6 16S ribosomal RNA gene Genome sequencing and assembly.</title>
        <authorList>
            <person name="Woo H."/>
        </authorList>
    </citation>
    <scope>NUCLEOTIDE SEQUENCE [LARGE SCALE GENOMIC DNA]</scope>
    <source>
        <strain evidence="2 3">PFR6</strain>
    </source>
</reference>
<name>A0ABT8DMU9_9BURK</name>
<organism evidence="2 3">
    <name type="scientific">Roseateles violae</name>
    <dbReference type="NCBI Taxonomy" id="3058042"/>
    <lineage>
        <taxon>Bacteria</taxon>
        <taxon>Pseudomonadati</taxon>
        <taxon>Pseudomonadota</taxon>
        <taxon>Betaproteobacteria</taxon>
        <taxon>Burkholderiales</taxon>
        <taxon>Sphaerotilaceae</taxon>
        <taxon>Roseateles</taxon>
    </lineage>
</organism>
<keyword evidence="3" id="KW-1185">Reference proteome</keyword>
<accession>A0ABT8DMU9</accession>
<dbReference type="InterPro" id="IPR014547">
    <property type="entry name" value="UCP028477"/>
</dbReference>
<proteinExistence type="predicted"/>
<keyword evidence="1" id="KW-0732">Signal</keyword>
<feature type="chain" id="PRO_5046509244" evidence="1">
    <location>
        <begin position="22"/>
        <end position="295"/>
    </location>
</feature>
<dbReference type="Proteomes" id="UP001228044">
    <property type="component" value="Unassembled WGS sequence"/>
</dbReference>
<feature type="signal peptide" evidence="1">
    <location>
        <begin position="1"/>
        <end position="21"/>
    </location>
</feature>
<dbReference type="RefSeq" id="WP_290357749.1">
    <property type="nucleotide sequence ID" value="NZ_JAUHHC010000001.1"/>
</dbReference>
<comment type="caution">
    <text evidence="2">The sequence shown here is derived from an EMBL/GenBank/DDBJ whole genome shotgun (WGS) entry which is preliminary data.</text>
</comment>
<evidence type="ECO:0000313" key="3">
    <source>
        <dbReference type="Proteomes" id="UP001228044"/>
    </source>
</evidence>